<evidence type="ECO:0000313" key="7">
    <source>
        <dbReference type="Proteomes" id="UP000192980"/>
    </source>
</evidence>
<evidence type="ECO:0000256" key="2">
    <source>
        <dbReference type="ARBA" id="ARBA00022475"/>
    </source>
</evidence>
<evidence type="ECO:0000256" key="5">
    <source>
        <dbReference type="ARBA" id="ARBA00023136"/>
    </source>
</evidence>
<evidence type="ECO:0000313" key="6">
    <source>
        <dbReference type="EMBL" id="SMG47492.1"/>
    </source>
</evidence>
<protein>
    <submittedName>
        <fullName evidence="6">Na+-driven multidrug efflux pump</fullName>
    </submittedName>
</protein>
<keyword evidence="7" id="KW-1185">Reference proteome</keyword>
<dbReference type="AlphaFoldDB" id="A0A1X7L2Q9"/>
<gene>
    <name evidence="6" type="ORF">SAMN05660862_3444</name>
</gene>
<reference evidence="6 7" key="1">
    <citation type="submission" date="2017-04" db="EMBL/GenBank/DDBJ databases">
        <authorList>
            <person name="Afonso C.L."/>
            <person name="Miller P.J."/>
            <person name="Scott M.A."/>
            <person name="Spackman E."/>
            <person name="Goraichik I."/>
            <person name="Dimitrov K.M."/>
            <person name="Suarez D.L."/>
            <person name="Swayne D.E."/>
        </authorList>
    </citation>
    <scope>NUCLEOTIDE SEQUENCE [LARGE SCALE GENOMIC DNA]</scope>
    <source>
        <strain evidence="6 7">DSM 22418</strain>
    </source>
</reference>
<dbReference type="InterPro" id="IPR002797">
    <property type="entry name" value="Polysacc_synth"/>
</dbReference>
<dbReference type="STRING" id="561061.SAMN05660862_3444"/>
<evidence type="ECO:0000256" key="1">
    <source>
        <dbReference type="ARBA" id="ARBA00004651"/>
    </source>
</evidence>
<dbReference type="OrthoDB" id="5365632at2"/>
<keyword evidence="5" id="KW-0472">Membrane</keyword>
<keyword evidence="4" id="KW-1133">Transmembrane helix</keyword>
<dbReference type="Pfam" id="PF01943">
    <property type="entry name" value="Polysacc_synt"/>
    <property type="match status" value="1"/>
</dbReference>
<dbReference type="EMBL" id="FXAU01000007">
    <property type="protein sequence ID" value="SMG47492.1"/>
    <property type="molecule type" value="Genomic_DNA"/>
</dbReference>
<dbReference type="PANTHER" id="PTHR30250">
    <property type="entry name" value="PST FAMILY PREDICTED COLANIC ACID TRANSPORTER"/>
    <property type="match status" value="1"/>
</dbReference>
<name>A0A1X7L2Q9_9SPHI</name>
<dbReference type="PANTHER" id="PTHR30250:SF26">
    <property type="entry name" value="PSMA PROTEIN"/>
    <property type="match status" value="1"/>
</dbReference>
<dbReference type="InterPro" id="IPR050833">
    <property type="entry name" value="Poly_Biosynth_Transport"/>
</dbReference>
<organism evidence="6 7">
    <name type="scientific">Sphingobacterium psychroaquaticum</name>
    <dbReference type="NCBI Taxonomy" id="561061"/>
    <lineage>
        <taxon>Bacteria</taxon>
        <taxon>Pseudomonadati</taxon>
        <taxon>Bacteroidota</taxon>
        <taxon>Sphingobacteriia</taxon>
        <taxon>Sphingobacteriales</taxon>
        <taxon>Sphingobacteriaceae</taxon>
        <taxon>Sphingobacterium</taxon>
    </lineage>
</organism>
<accession>A0A1X7L2Q9</accession>
<keyword evidence="3" id="KW-0812">Transmembrane</keyword>
<evidence type="ECO:0000256" key="3">
    <source>
        <dbReference type="ARBA" id="ARBA00022692"/>
    </source>
</evidence>
<sequence>MSEQRNDGSAKIVKNTLILSSRIFVTLGISLYTSRIMLEVLGVVDFGIFNIVGGIVVLFTFLNAAMSATTQRFFSFNIGRRDENQVNQVFSCSILIHIGIALIVFLLAETVGLWFVNNKLNLPSNRIDTINWVYQFSIISCMLTVFQVPFTALIIAYERMNIFAILSVFEALLRLLFILIISKVEGDKLKMHALSICLITVLITAIYWGYTRLKIRDVRLKFPIEKLQFRKLVSYSGWSLFGNLASTAKGQGINVLLNLVFGVTVNASYAIMMQVQNAINSFVNNFQLALNPQIVKSFAVKDLSRTSQLVFIGIKISFSVMLCLVAPILLYLDDILIIWLKTPPHYAALFIRLCLINMLLDSLSGPLMIGIQASDKIKTYQICVGLLMLLNLPVSYILLKLFELPEITFYVSICISFIALFLRVYFFKRNTGIKVERFFFDILPRLTAGVLATICFVKVLGNFLLSFENIYIWGINVVLLDIAIVFIIILVVLNPLERKTVFQFFRSKLQFSIK</sequence>
<dbReference type="Proteomes" id="UP000192980">
    <property type="component" value="Unassembled WGS sequence"/>
</dbReference>
<dbReference type="RefSeq" id="WP_134430201.1">
    <property type="nucleotide sequence ID" value="NZ_CP038029.1"/>
</dbReference>
<comment type="subcellular location">
    <subcellularLocation>
        <location evidence="1">Cell membrane</location>
        <topology evidence="1">Multi-pass membrane protein</topology>
    </subcellularLocation>
</comment>
<proteinExistence type="predicted"/>
<keyword evidence="2" id="KW-1003">Cell membrane</keyword>
<dbReference type="GO" id="GO:0005886">
    <property type="term" value="C:plasma membrane"/>
    <property type="evidence" value="ECO:0007669"/>
    <property type="project" value="UniProtKB-SubCell"/>
</dbReference>
<evidence type="ECO:0000256" key="4">
    <source>
        <dbReference type="ARBA" id="ARBA00022989"/>
    </source>
</evidence>